<reference evidence="2 4" key="1">
    <citation type="journal article" date="2011" name="Nature">
        <title>The Medicago genome provides insight into the evolution of rhizobial symbioses.</title>
        <authorList>
            <person name="Young N.D."/>
            <person name="Debelle F."/>
            <person name="Oldroyd G.E."/>
            <person name="Geurts R."/>
            <person name="Cannon S.B."/>
            <person name="Udvardi M.K."/>
            <person name="Benedito V.A."/>
            <person name="Mayer K.F."/>
            <person name="Gouzy J."/>
            <person name="Schoof H."/>
            <person name="Van de Peer Y."/>
            <person name="Proost S."/>
            <person name="Cook D.R."/>
            <person name="Meyers B.C."/>
            <person name="Spannagl M."/>
            <person name="Cheung F."/>
            <person name="De Mita S."/>
            <person name="Krishnakumar V."/>
            <person name="Gundlach H."/>
            <person name="Zhou S."/>
            <person name="Mudge J."/>
            <person name="Bharti A.K."/>
            <person name="Murray J.D."/>
            <person name="Naoumkina M.A."/>
            <person name="Rosen B."/>
            <person name="Silverstein K.A."/>
            <person name="Tang H."/>
            <person name="Rombauts S."/>
            <person name="Zhao P.X."/>
            <person name="Zhou P."/>
            <person name="Barbe V."/>
            <person name="Bardou P."/>
            <person name="Bechner M."/>
            <person name="Bellec A."/>
            <person name="Berger A."/>
            <person name="Berges H."/>
            <person name="Bidwell S."/>
            <person name="Bisseling T."/>
            <person name="Choisne N."/>
            <person name="Couloux A."/>
            <person name="Denny R."/>
            <person name="Deshpande S."/>
            <person name="Dai X."/>
            <person name="Doyle J.J."/>
            <person name="Dudez A.M."/>
            <person name="Farmer A.D."/>
            <person name="Fouteau S."/>
            <person name="Franken C."/>
            <person name="Gibelin C."/>
            <person name="Gish J."/>
            <person name="Goldstein S."/>
            <person name="Gonzalez A.J."/>
            <person name="Green P.J."/>
            <person name="Hallab A."/>
            <person name="Hartog M."/>
            <person name="Hua A."/>
            <person name="Humphray S.J."/>
            <person name="Jeong D.H."/>
            <person name="Jing Y."/>
            <person name="Jocker A."/>
            <person name="Kenton S.M."/>
            <person name="Kim D.J."/>
            <person name="Klee K."/>
            <person name="Lai H."/>
            <person name="Lang C."/>
            <person name="Lin S."/>
            <person name="Macmil S.L."/>
            <person name="Magdelenat G."/>
            <person name="Matthews L."/>
            <person name="McCorrison J."/>
            <person name="Monaghan E.L."/>
            <person name="Mun J.H."/>
            <person name="Najar F.Z."/>
            <person name="Nicholson C."/>
            <person name="Noirot C."/>
            <person name="O'Bleness M."/>
            <person name="Paule C.R."/>
            <person name="Poulain J."/>
            <person name="Prion F."/>
            <person name="Qin B."/>
            <person name="Qu C."/>
            <person name="Retzel E.F."/>
            <person name="Riddle C."/>
            <person name="Sallet E."/>
            <person name="Samain S."/>
            <person name="Samson N."/>
            <person name="Sanders I."/>
            <person name="Saurat O."/>
            <person name="Scarpelli C."/>
            <person name="Schiex T."/>
            <person name="Segurens B."/>
            <person name="Severin A.J."/>
            <person name="Sherrier D.J."/>
            <person name="Shi R."/>
            <person name="Sims S."/>
            <person name="Singer S.R."/>
            <person name="Sinharoy S."/>
            <person name="Sterck L."/>
            <person name="Viollet A."/>
            <person name="Wang B.B."/>
            <person name="Wang K."/>
            <person name="Wang M."/>
            <person name="Wang X."/>
            <person name="Warfsmann J."/>
            <person name="Weissenbach J."/>
            <person name="White D.D."/>
            <person name="White J.D."/>
            <person name="Wiley G.B."/>
            <person name="Wincker P."/>
            <person name="Xing Y."/>
            <person name="Yang L."/>
            <person name="Yao Z."/>
            <person name="Ying F."/>
            <person name="Zhai J."/>
            <person name="Zhou L."/>
            <person name="Zuber A."/>
            <person name="Denarie J."/>
            <person name="Dixon R.A."/>
            <person name="May G.D."/>
            <person name="Schwartz D.C."/>
            <person name="Rogers J."/>
            <person name="Quetier F."/>
            <person name="Town C.D."/>
            <person name="Roe B.A."/>
        </authorList>
    </citation>
    <scope>NUCLEOTIDE SEQUENCE [LARGE SCALE GENOMIC DNA]</scope>
    <source>
        <strain evidence="2">A17</strain>
        <strain evidence="3 4">cv. Jemalong A17</strain>
    </source>
</reference>
<evidence type="ECO:0000313" key="3">
    <source>
        <dbReference type="EnsemblPlants" id="AES73797"/>
    </source>
</evidence>
<reference evidence="2 4" key="2">
    <citation type="journal article" date="2014" name="BMC Genomics">
        <title>An improved genome release (version Mt4.0) for the model legume Medicago truncatula.</title>
        <authorList>
            <person name="Tang H."/>
            <person name="Krishnakumar V."/>
            <person name="Bidwell S."/>
            <person name="Rosen B."/>
            <person name="Chan A."/>
            <person name="Zhou S."/>
            <person name="Gentzbittel L."/>
            <person name="Childs K.L."/>
            <person name="Yandell M."/>
            <person name="Gundlach H."/>
            <person name="Mayer K.F."/>
            <person name="Schwartz D.C."/>
            <person name="Town C.D."/>
        </authorList>
    </citation>
    <scope>GENOME REANNOTATION</scope>
    <source>
        <strain evidence="3 4">cv. Jemalong A17</strain>
    </source>
</reference>
<evidence type="ECO:0000256" key="1">
    <source>
        <dbReference type="SAM" id="Phobius"/>
    </source>
</evidence>
<name>G7J2S8_MEDTR</name>
<protein>
    <submittedName>
        <fullName evidence="2">Transmembrane protein, putative</fullName>
    </submittedName>
</protein>
<dbReference type="PaxDb" id="3880-AES73797"/>
<keyword evidence="1" id="KW-1133">Transmembrane helix</keyword>
<keyword evidence="1" id="KW-0472">Membrane</keyword>
<evidence type="ECO:0000313" key="2">
    <source>
        <dbReference type="EMBL" id="AES73797.1"/>
    </source>
</evidence>
<feature type="transmembrane region" description="Helical" evidence="1">
    <location>
        <begin position="44"/>
        <end position="63"/>
    </location>
</feature>
<accession>G7J2S8</accession>
<keyword evidence="4" id="KW-1185">Reference proteome</keyword>
<keyword evidence="1 2" id="KW-0812">Transmembrane</keyword>
<reference evidence="3" key="3">
    <citation type="submission" date="2015-04" db="UniProtKB">
        <authorList>
            <consortium name="EnsemblPlants"/>
        </authorList>
    </citation>
    <scope>IDENTIFICATION</scope>
    <source>
        <strain evidence="3">cv. Jemalong A17</strain>
    </source>
</reference>
<dbReference type="HOGENOM" id="CLU_2779649_0_0_1"/>
<sequence length="69" mass="7903">MESDALTLLALQGLKAPLYPNPITHLDKFVNRLRVQYRTLQLEFRVIDVSAILLILCYLFNLIPCNSSI</sequence>
<gene>
    <name evidence="2" type="ordered locus">MTR_3g108950</name>
</gene>
<proteinExistence type="predicted"/>
<dbReference type="EnsemblPlants" id="AES73797">
    <property type="protein sequence ID" value="AES73797"/>
    <property type="gene ID" value="MTR_3g108950"/>
</dbReference>
<evidence type="ECO:0000313" key="4">
    <source>
        <dbReference type="Proteomes" id="UP000002051"/>
    </source>
</evidence>
<dbReference type="Proteomes" id="UP000002051">
    <property type="component" value="Chromosome 3"/>
</dbReference>
<organism evidence="2 4">
    <name type="scientific">Medicago truncatula</name>
    <name type="common">Barrel medic</name>
    <name type="synonym">Medicago tribuloides</name>
    <dbReference type="NCBI Taxonomy" id="3880"/>
    <lineage>
        <taxon>Eukaryota</taxon>
        <taxon>Viridiplantae</taxon>
        <taxon>Streptophyta</taxon>
        <taxon>Embryophyta</taxon>
        <taxon>Tracheophyta</taxon>
        <taxon>Spermatophyta</taxon>
        <taxon>Magnoliopsida</taxon>
        <taxon>eudicotyledons</taxon>
        <taxon>Gunneridae</taxon>
        <taxon>Pentapetalae</taxon>
        <taxon>rosids</taxon>
        <taxon>fabids</taxon>
        <taxon>Fabales</taxon>
        <taxon>Fabaceae</taxon>
        <taxon>Papilionoideae</taxon>
        <taxon>50 kb inversion clade</taxon>
        <taxon>NPAAA clade</taxon>
        <taxon>Hologalegina</taxon>
        <taxon>IRL clade</taxon>
        <taxon>Trifolieae</taxon>
        <taxon>Medicago</taxon>
    </lineage>
</organism>
<dbReference type="EMBL" id="CM001219">
    <property type="protein sequence ID" value="AES73797.1"/>
    <property type="molecule type" value="Genomic_DNA"/>
</dbReference>
<dbReference type="AlphaFoldDB" id="G7J2S8"/>